<protein>
    <submittedName>
        <fullName evidence="1">Uncharacterized protein</fullName>
    </submittedName>
</protein>
<dbReference type="Proteomes" id="UP001519460">
    <property type="component" value="Unassembled WGS sequence"/>
</dbReference>
<evidence type="ECO:0000313" key="1">
    <source>
        <dbReference type="EMBL" id="KAK7498911.1"/>
    </source>
</evidence>
<evidence type="ECO:0000313" key="2">
    <source>
        <dbReference type="Proteomes" id="UP001519460"/>
    </source>
</evidence>
<comment type="caution">
    <text evidence="1">The sequence shown here is derived from an EMBL/GenBank/DDBJ whole genome shotgun (WGS) entry which is preliminary data.</text>
</comment>
<gene>
    <name evidence="1" type="ORF">BaRGS_00010003</name>
</gene>
<organism evidence="1 2">
    <name type="scientific">Batillaria attramentaria</name>
    <dbReference type="NCBI Taxonomy" id="370345"/>
    <lineage>
        <taxon>Eukaryota</taxon>
        <taxon>Metazoa</taxon>
        <taxon>Spiralia</taxon>
        <taxon>Lophotrochozoa</taxon>
        <taxon>Mollusca</taxon>
        <taxon>Gastropoda</taxon>
        <taxon>Caenogastropoda</taxon>
        <taxon>Sorbeoconcha</taxon>
        <taxon>Cerithioidea</taxon>
        <taxon>Batillariidae</taxon>
        <taxon>Batillaria</taxon>
    </lineage>
</organism>
<reference evidence="1 2" key="1">
    <citation type="journal article" date="2023" name="Sci. Data">
        <title>Genome assembly of the Korean intertidal mud-creeper Batillaria attramentaria.</title>
        <authorList>
            <person name="Patra A.K."/>
            <person name="Ho P.T."/>
            <person name="Jun S."/>
            <person name="Lee S.J."/>
            <person name="Kim Y."/>
            <person name="Won Y.J."/>
        </authorList>
    </citation>
    <scope>NUCLEOTIDE SEQUENCE [LARGE SCALE GENOMIC DNA]</scope>
    <source>
        <strain evidence="1">Wonlab-2016</strain>
    </source>
</reference>
<name>A0ABD0LHD9_9CAEN</name>
<sequence length="129" mass="14069">MQQASDSWVLGRRRRYGEMLKIEGGGGMCRGAVCVVFGIQTIPSRKWWSQTLSLPTQRLRERTPKSDYRAPIGTSPSPGIGRGAVILPVTGAARRVRAAVNNFTMPDVAIIRSVCLMTHHAVTFTVGTS</sequence>
<proteinExistence type="predicted"/>
<dbReference type="EMBL" id="JACVVK020000048">
    <property type="protein sequence ID" value="KAK7498911.1"/>
    <property type="molecule type" value="Genomic_DNA"/>
</dbReference>
<accession>A0ABD0LHD9</accession>
<dbReference type="AlphaFoldDB" id="A0ABD0LHD9"/>
<keyword evidence="2" id="KW-1185">Reference proteome</keyword>